<dbReference type="PANTHER" id="PTHR42944:SF1">
    <property type="entry name" value="ADENINE DNA GLYCOSYLASE"/>
    <property type="match status" value="1"/>
</dbReference>
<dbReference type="GO" id="GO:0005634">
    <property type="term" value="C:nucleus"/>
    <property type="evidence" value="ECO:0007669"/>
    <property type="project" value="TreeGrafter"/>
</dbReference>
<keyword evidence="17" id="KW-1185">Reference proteome</keyword>
<dbReference type="GO" id="GO:0000701">
    <property type="term" value="F:purine-specific mismatch base pair DNA N-glycosylase activity"/>
    <property type="evidence" value="ECO:0007669"/>
    <property type="project" value="UniProtKB-EC"/>
</dbReference>
<evidence type="ECO:0000256" key="10">
    <source>
        <dbReference type="ARBA" id="ARBA00023014"/>
    </source>
</evidence>
<evidence type="ECO:0000256" key="6">
    <source>
        <dbReference type="ARBA" id="ARBA00022723"/>
    </source>
</evidence>
<evidence type="ECO:0000256" key="1">
    <source>
        <dbReference type="ARBA" id="ARBA00000843"/>
    </source>
</evidence>
<comment type="caution">
    <text evidence="16">The sequence shown here is derived from an EMBL/GenBank/DDBJ whole genome shotgun (WGS) entry which is preliminary data.</text>
</comment>
<accession>A0AAD5PBR8</accession>
<dbReference type="SUPFAM" id="SSF48150">
    <property type="entry name" value="DNA-glycosylase"/>
    <property type="match status" value="1"/>
</dbReference>
<dbReference type="InterPro" id="IPR029119">
    <property type="entry name" value="MutY_C"/>
</dbReference>
<dbReference type="InterPro" id="IPR015797">
    <property type="entry name" value="NUDIX_hydrolase-like_dom_sf"/>
</dbReference>
<dbReference type="CDD" id="cd03431">
    <property type="entry name" value="NUDIX_DNA_Glycosylase_C-MutY"/>
    <property type="match status" value="1"/>
</dbReference>
<evidence type="ECO:0000313" key="16">
    <source>
        <dbReference type="EMBL" id="KAI9251923.1"/>
    </source>
</evidence>
<dbReference type="GO" id="GO:0051539">
    <property type="term" value="F:4 iron, 4 sulfur cluster binding"/>
    <property type="evidence" value="ECO:0007669"/>
    <property type="project" value="UniProtKB-UniRule"/>
</dbReference>
<feature type="compositionally biased region" description="Low complexity" evidence="14">
    <location>
        <begin position="432"/>
        <end position="443"/>
    </location>
</feature>
<evidence type="ECO:0000256" key="13">
    <source>
        <dbReference type="RuleBase" id="RU365096"/>
    </source>
</evidence>
<name>A0AAD5PBR8_9FUNG</name>
<dbReference type="SMART" id="SM00478">
    <property type="entry name" value="ENDO3c"/>
    <property type="match status" value="1"/>
</dbReference>
<dbReference type="Gene3D" id="1.10.340.30">
    <property type="entry name" value="Hypothetical protein, domain 2"/>
    <property type="match status" value="1"/>
</dbReference>
<dbReference type="SUPFAM" id="SSF55811">
    <property type="entry name" value="Nudix"/>
    <property type="match status" value="1"/>
</dbReference>
<dbReference type="Pfam" id="PF10576">
    <property type="entry name" value="EndIII_4Fe-2S"/>
    <property type="match status" value="1"/>
</dbReference>
<dbReference type="Proteomes" id="UP001209540">
    <property type="component" value="Unassembled WGS sequence"/>
</dbReference>
<evidence type="ECO:0000256" key="12">
    <source>
        <dbReference type="ARBA" id="ARBA00023295"/>
    </source>
</evidence>
<dbReference type="FunFam" id="1.10.1670.10:FF:000002">
    <property type="entry name" value="Adenine DNA glycosylase"/>
    <property type="match status" value="1"/>
</dbReference>
<feature type="region of interest" description="Disordered" evidence="14">
    <location>
        <begin position="432"/>
        <end position="451"/>
    </location>
</feature>
<dbReference type="GO" id="GO:0032357">
    <property type="term" value="F:oxidized purine DNA binding"/>
    <property type="evidence" value="ECO:0007669"/>
    <property type="project" value="TreeGrafter"/>
</dbReference>
<keyword evidence="7 13" id="KW-0227">DNA damage</keyword>
<dbReference type="GO" id="GO:0006285">
    <property type="term" value="P:base-excision repair, AP site formation"/>
    <property type="evidence" value="ECO:0007669"/>
    <property type="project" value="UniProtKB-ARBA"/>
</dbReference>
<dbReference type="InterPro" id="IPR004036">
    <property type="entry name" value="Endonuclease-III-like_CS2"/>
</dbReference>
<dbReference type="InterPro" id="IPR003651">
    <property type="entry name" value="Endonuclease3_FeS-loop_motif"/>
</dbReference>
<keyword evidence="5" id="KW-0004">4Fe-4S</keyword>
<protein>
    <recommendedName>
        <fullName evidence="4 13">Adenine DNA glycosylase</fullName>
        <ecNumber evidence="3 13">3.2.2.31</ecNumber>
    </recommendedName>
</protein>
<dbReference type="GO" id="GO:0034039">
    <property type="term" value="F:8-oxo-7,8-dihydroguanine DNA N-glycosylase activity"/>
    <property type="evidence" value="ECO:0007669"/>
    <property type="project" value="TreeGrafter"/>
</dbReference>
<keyword evidence="9 13" id="KW-0408">Iron</keyword>
<evidence type="ECO:0000313" key="17">
    <source>
        <dbReference type="Proteomes" id="UP001209540"/>
    </source>
</evidence>
<evidence type="ECO:0000259" key="15">
    <source>
        <dbReference type="SMART" id="SM00478"/>
    </source>
</evidence>
<evidence type="ECO:0000256" key="4">
    <source>
        <dbReference type="ARBA" id="ARBA00022023"/>
    </source>
</evidence>
<dbReference type="InterPro" id="IPR023170">
    <property type="entry name" value="HhH_base_excis_C"/>
</dbReference>
<evidence type="ECO:0000256" key="5">
    <source>
        <dbReference type="ARBA" id="ARBA00022485"/>
    </source>
</evidence>
<dbReference type="Pfam" id="PF00633">
    <property type="entry name" value="HHH"/>
    <property type="match status" value="1"/>
</dbReference>
<evidence type="ECO:0000256" key="2">
    <source>
        <dbReference type="ARBA" id="ARBA00008343"/>
    </source>
</evidence>
<dbReference type="GO" id="GO:0046872">
    <property type="term" value="F:metal ion binding"/>
    <property type="evidence" value="ECO:0007669"/>
    <property type="project" value="UniProtKB-UniRule"/>
</dbReference>
<dbReference type="AlphaFoldDB" id="A0AAD5PBR8"/>
<dbReference type="InterPro" id="IPR011257">
    <property type="entry name" value="DNA_glycosylase"/>
</dbReference>
<evidence type="ECO:0000256" key="9">
    <source>
        <dbReference type="ARBA" id="ARBA00023004"/>
    </source>
</evidence>
<keyword evidence="6" id="KW-0479">Metal-binding</keyword>
<dbReference type="EC" id="3.2.2.31" evidence="3 13"/>
<dbReference type="PANTHER" id="PTHR42944">
    <property type="entry name" value="ADENINE DNA GLYCOSYLASE"/>
    <property type="match status" value="1"/>
</dbReference>
<dbReference type="InterPro" id="IPR044298">
    <property type="entry name" value="MIG/MutY"/>
</dbReference>
<dbReference type="EMBL" id="JAIXMP010000029">
    <property type="protein sequence ID" value="KAI9251923.1"/>
    <property type="molecule type" value="Genomic_DNA"/>
</dbReference>
<keyword evidence="10" id="KW-0411">Iron-sulfur</keyword>
<comment type="catalytic activity">
    <reaction evidence="1 13">
        <text>Hydrolyzes free adenine bases from 7,8-dihydro-8-oxoguanine:adenine mismatched double-stranded DNA, leaving an apurinic site.</text>
        <dbReference type="EC" id="3.2.2.31"/>
    </reaction>
</comment>
<evidence type="ECO:0000256" key="7">
    <source>
        <dbReference type="ARBA" id="ARBA00022763"/>
    </source>
</evidence>
<comment type="similarity">
    <text evidence="2 13">Belongs to the Nth/MutY family.</text>
</comment>
<gene>
    <name evidence="16" type="ORF">BDA99DRAFT_548466</name>
</gene>
<dbReference type="Gene3D" id="1.10.1670.10">
    <property type="entry name" value="Helix-hairpin-Helix base-excision DNA repair enzymes (C-terminal)"/>
    <property type="match status" value="1"/>
</dbReference>
<sequence>MTINEIDIEDCVQSGCLAHGNIYHKISSHDQQLIQDRLLDYYDREKRTNMPWRKPTRTDLDSKALGQRAYEVATVIGYYDRWMEAFPTIQDLAIADIEKVNELWAGLGYYSRARRLWEGAQKVCNEFNGLLPNNADDLQKHIPGVGRYTAGAVASIVFNQVTPVVDGNVIRVIARLRAISADTKKSNTVELFWDIAAQLTSKERPGDFNQAMMELGARVCTPQNPECDTCPVQKNCHAYAQKQIHARLKTEKFWEQKKRKRPIDHECTYCPEIKSNLDQDEDYVVTRYPAKPEKKKPRDEECAVYIVQSNSKFLISKRPDTGLLAGLWEFPSLELESLETTYEGRSAKASDFLHERYDLDITKNKVTKRQDLGNVVHLFSHIRKVYHVEWVQVSEESVVEDEDQVKWVTMDELKKSPIPTGLKKALALLEKSQNQKKSTTKSNPSANKKQKVIKNTADIKSFFVSTNKS</sequence>
<dbReference type="InterPro" id="IPR003265">
    <property type="entry name" value="HhH-GPD_domain"/>
</dbReference>
<dbReference type="Gene3D" id="3.90.79.10">
    <property type="entry name" value="Nucleoside Triphosphate Pyrophosphohydrolase"/>
    <property type="match status" value="1"/>
</dbReference>
<dbReference type="GO" id="GO:0006298">
    <property type="term" value="P:mismatch repair"/>
    <property type="evidence" value="ECO:0007669"/>
    <property type="project" value="TreeGrafter"/>
</dbReference>
<comment type="function">
    <text evidence="13">Adenine glycosylase active on G-A mispairs.</text>
</comment>
<dbReference type="GO" id="GO:0035485">
    <property type="term" value="F:adenine/guanine mispair binding"/>
    <property type="evidence" value="ECO:0007669"/>
    <property type="project" value="TreeGrafter"/>
</dbReference>
<dbReference type="PROSITE" id="PS01155">
    <property type="entry name" value="ENDONUCLEASE_III_2"/>
    <property type="match status" value="1"/>
</dbReference>
<evidence type="ECO:0000256" key="14">
    <source>
        <dbReference type="SAM" id="MobiDB-lite"/>
    </source>
</evidence>
<evidence type="ECO:0000256" key="3">
    <source>
        <dbReference type="ARBA" id="ARBA00012045"/>
    </source>
</evidence>
<comment type="cofactor">
    <cofactor evidence="13">
        <name>[4Fe-4S] cluster</name>
        <dbReference type="ChEBI" id="CHEBI:49883"/>
    </cofactor>
    <text evidence="13">Binds 1 [4Fe-4S] cluster.</text>
</comment>
<evidence type="ECO:0000256" key="8">
    <source>
        <dbReference type="ARBA" id="ARBA00022801"/>
    </source>
</evidence>
<dbReference type="Pfam" id="PF14815">
    <property type="entry name" value="NUDIX_4"/>
    <property type="match status" value="1"/>
</dbReference>
<feature type="domain" description="HhH-GPD" evidence="15">
    <location>
        <begin position="65"/>
        <end position="218"/>
    </location>
</feature>
<keyword evidence="8" id="KW-0378">Hydrolase</keyword>
<dbReference type="Pfam" id="PF00730">
    <property type="entry name" value="HhH-GPD"/>
    <property type="match status" value="1"/>
</dbReference>
<dbReference type="CDD" id="cd00056">
    <property type="entry name" value="ENDO3c"/>
    <property type="match status" value="1"/>
</dbReference>
<dbReference type="SMART" id="SM00525">
    <property type="entry name" value="FES"/>
    <property type="match status" value="1"/>
</dbReference>
<reference evidence="16" key="1">
    <citation type="journal article" date="2022" name="IScience">
        <title>Evolution of zygomycete secretomes and the origins of terrestrial fungal ecologies.</title>
        <authorList>
            <person name="Chang Y."/>
            <person name="Wang Y."/>
            <person name="Mondo S."/>
            <person name="Ahrendt S."/>
            <person name="Andreopoulos W."/>
            <person name="Barry K."/>
            <person name="Beard J."/>
            <person name="Benny G.L."/>
            <person name="Blankenship S."/>
            <person name="Bonito G."/>
            <person name="Cuomo C."/>
            <person name="Desiro A."/>
            <person name="Gervers K.A."/>
            <person name="Hundley H."/>
            <person name="Kuo A."/>
            <person name="LaButti K."/>
            <person name="Lang B.F."/>
            <person name="Lipzen A."/>
            <person name="O'Donnell K."/>
            <person name="Pangilinan J."/>
            <person name="Reynolds N."/>
            <person name="Sandor L."/>
            <person name="Smith M.E."/>
            <person name="Tsang A."/>
            <person name="Grigoriev I.V."/>
            <person name="Stajich J.E."/>
            <person name="Spatafora J.W."/>
        </authorList>
    </citation>
    <scope>NUCLEOTIDE SEQUENCE</scope>
    <source>
        <strain evidence="16">RSA 2281</strain>
    </source>
</reference>
<evidence type="ECO:0000256" key="11">
    <source>
        <dbReference type="ARBA" id="ARBA00023204"/>
    </source>
</evidence>
<reference evidence="16" key="2">
    <citation type="submission" date="2023-02" db="EMBL/GenBank/DDBJ databases">
        <authorList>
            <consortium name="DOE Joint Genome Institute"/>
            <person name="Mondo S.J."/>
            <person name="Chang Y."/>
            <person name="Wang Y."/>
            <person name="Ahrendt S."/>
            <person name="Andreopoulos W."/>
            <person name="Barry K."/>
            <person name="Beard J."/>
            <person name="Benny G.L."/>
            <person name="Blankenship S."/>
            <person name="Bonito G."/>
            <person name="Cuomo C."/>
            <person name="Desiro A."/>
            <person name="Gervers K.A."/>
            <person name="Hundley H."/>
            <person name="Kuo A."/>
            <person name="LaButti K."/>
            <person name="Lang B.F."/>
            <person name="Lipzen A."/>
            <person name="O'Donnell K."/>
            <person name="Pangilinan J."/>
            <person name="Reynolds N."/>
            <person name="Sandor L."/>
            <person name="Smith M.W."/>
            <person name="Tsang A."/>
            <person name="Grigoriev I.V."/>
            <person name="Stajich J.E."/>
            <person name="Spatafora J.W."/>
        </authorList>
    </citation>
    <scope>NUCLEOTIDE SEQUENCE</scope>
    <source>
        <strain evidence="16">RSA 2281</strain>
    </source>
</reference>
<keyword evidence="11" id="KW-0234">DNA repair</keyword>
<proteinExistence type="inferred from homology"/>
<keyword evidence="12 13" id="KW-0326">Glycosidase</keyword>
<dbReference type="InterPro" id="IPR000445">
    <property type="entry name" value="HhH_motif"/>
</dbReference>
<organism evidence="16 17">
    <name type="scientific">Phascolomyces articulosus</name>
    <dbReference type="NCBI Taxonomy" id="60185"/>
    <lineage>
        <taxon>Eukaryota</taxon>
        <taxon>Fungi</taxon>
        <taxon>Fungi incertae sedis</taxon>
        <taxon>Mucoromycota</taxon>
        <taxon>Mucoromycotina</taxon>
        <taxon>Mucoromycetes</taxon>
        <taxon>Mucorales</taxon>
        <taxon>Lichtheimiaceae</taxon>
        <taxon>Phascolomyces</taxon>
    </lineage>
</organism>